<evidence type="ECO:0000256" key="1">
    <source>
        <dbReference type="ARBA" id="ARBA00004752"/>
    </source>
</evidence>
<dbReference type="InterPro" id="IPR050979">
    <property type="entry name" value="LD-transpeptidase"/>
</dbReference>
<keyword evidence="5" id="KW-0378">Hydrolase</keyword>
<dbReference type="GO" id="GO:0071555">
    <property type="term" value="P:cell wall organization"/>
    <property type="evidence" value="ECO:0007669"/>
    <property type="project" value="UniProtKB-UniRule"/>
</dbReference>
<reference evidence="11" key="2">
    <citation type="submission" date="2020-09" db="EMBL/GenBank/DDBJ databases">
        <authorList>
            <person name="Sun Q."/>
            <person name="Zhou Y."/>
        </authorList>
    </citation>
    <scope>NUCLEOTIDE SEQUENCE</scope>
    <source>
        <strain evidence="11">CGMCC 1.15493</strain>
    </source>
</reference>
<evidence type="ECO:0000256" key="6">
    <source>
        <dbReference type="ARBA" id="ARBA00022960"/>
    </source>
</evidence>
<dbReference type="GO" id="GO:0071972">
    <property type="term" value="F:peptidoglycan L,D-transpeptidase activity"/>
    <property type="evidence" value="ECO:0007669"/>
    <property type="project" value="TreeGrafter"/>
</dbReference>
<organism evidence="11 12">
    <name type="scientific">Aureimonas glaciei</name>
    <dbReference type="NCBI Taxonomy" id="1776957"/>
    <lineage>
        <taxon>Bacteria</taxon>
        <taxon>Pseudomonadati</taxon>
        <taxon>Pseudomonadota</taxon>
        <taxon>Alphaproteobacteria</taxon>
        <taxon>Hyphomicrobiales</taxon>
        <taxon>Aurantimonadaceae</taxon>
        <taxon>Aureimonas</taxon>
    </lineage>
</organism>
<reference evidence="11" key="1">
    <citation type="journal article" date="2014" name="Int. J. Syst. Evol. Microbiol.">
        <title>Complete genome sequence of Corynebacterium casei LMG S-19264T (=DSM 44701T), isolated from a smear-ripened cheese.</title>
        <authorList>
            <consortium name="US DOE Joint Genome Institute (JGI-PGF)"/>
            <person name="Walter F."/>
            <person name="Albersmeier A."/>
            <person name="Kalinowski J."/>
            <person name="Ruckert C."/>
        </authorList>
    </citation>
    <scope>NUCLEOTIDE SEQUENCE</scope>
    <source>
        <strain evidence="11">CGMCC 1.15493</strain>
    </source>
</reference>
<keyword evidence="3" id="KW-0328">Glycosyltransferase</keyword>
<dbReference type="PROSITE" id="PS52029">
    <property type="entry name" value="LD_TPASE"/>
    <property type="match status" value="1"/>
</dbReference>
<gene>
    <name evidence="11" type="ORF">GCM10011335_01840</name>
</gene>
<dbReference type="GO" id="GO:0008360">
    <property type="term" value="P:regulation of cell shape"/>
    <property type="evidence" value="ECO:0007669"/>
    <property type="project" value="UniProtKB-UniRule"/>
</dbReference>
<comment type="pathway">
    <text evidence="1 9">Cell wall biogenesis; peptidoglycan biosynthesis.</text>
</comment>
<dbReference type="GO" id="GO:0018104">
    <property type="term" value="P:peptidoglycan-protein cross-linking"/>
    <property type="evidence" value="ECO:0007669"/>
    <property type="project" value="TreeGrafter"/>
</dbReference>
<dbReference type="FunFam" id="2.40.440.10:FF:000002">
    <property type="entry name" value="L,D-transpeptidase ErfK/SrfK"/>
    <property type="match status" value="1"/>
</dbReference>
<protein>
    <submittedName>
        <fullName evidence="11">L,D-transpeptidase</fullName>
    </submittedName>
</protein>
<dbReference type="InterPro" id="IPR038063">
    <property type="entry name" value="Transpep_catalytic_dom"/>
</dbReference>
<evidence type="ECO:0000256" key="7">
    <source>
        <dbReference type="ARBA" id="ARBA00022984"/>
    </source>
</evidence>
<dbReference type="GO" id="GO:0016757">
    <property type="term" value="F:glycosyltransferase activity"/>
    <property type="evidence" value="ECO:0007669"/>
    <property type="project" value="UniProtKB-KW"/>
</dbReference>
<dbReference type="EMBL" id="BMJJ01000001">
    <property type="protein sequence ID" value="GGD02772.1"/>
    <property type="molecule type" value="Genomic_DNA"/>
</dbReference>
<evidence type="ECO:0000256" key="5">
    <source>
        <dbReference type="ARBA" id="ARBA00022801"/>
    </source>
</evidence>
<keyword evidence="6 9" id="KW-0133">Cell shape</keyword>
<accession>A0A916XRN9</accession>
<evidence type="ECO:0000313" key="12">
    <source>
        <dbReference type="Proteomes" id="UP000613160"/>
    </source>
</evidence>
<keyword evidence="4" id="KW-0808">Transferase</keyword>
<evidence type="ECO:0000256" key="2">
    <source>
        <dbReference type="ARBA" id="ARBA00005992"/>
    </source>
</evidence>
<evidence type="ECO:0000313" key="11">
    <source>
        <dbReference type="EMBL" id="GGD02772.1"/>
    </source>
</evidence>
<dbReference type="InterPro" id="IPR005490">
    <property type="entry name" value="LD_TPept_cat_dom"/>
</dbReference>
<dbReference type="GO" id="GO:0005576">
    <property type="term" value="C:extracellular region"/>
    <property type="evidence" value="ECO:0007669"/>
    <property type="project" value="TreeGrafter"/>
</dbReference>
<evidence type="ECO:0000256" key="4">
    <source>
        <dbReference type="ARBA" id="ARBA00022679"/>
    </source>
</evidence>
<evidence type="ECO:0000256" key="8">
    <source>
        <dbReference type="ARBA" id="ARBA00023316"/>
    </source>
</evidence>
<dbReference type="Gene3D" id="2.40.440.10">
    <property type="entry name" value="L,D-transpeptidase catalytic domain-like"/>
    <property type="match status" value="1"/>
</dbReference>
<feature type="active site" description="Proton donor/acceptor" evidence="9">
    <location>
        <position position="223"/>
    </location>
</feature>
<dbReference type="Proteomes" id="UP000613160">
    <property type="component" value="Unassembled WGS sequence"/>
</dbReference>
<dbReference type="PANTHER" id="PTHR30582:SF24">
    <property type="entry name" value="L,D-TRANSPEPTIDASE ERFK_SRFK-RELATED"/>
    <property type="match status" value="1"/>
</dbReference>
<sequence>MGCLRREPGPAFATTPTPWILAAMSFSLKCLSAGVAALSMTLLSGCATSSNTVVAQNPAAAAVARITAYASPTGNDDRSFGVAPATAYAATVDGDFALPAIPSDKIDPKYLRQRVVYDAGGYEEGTVVVDTGNRFLYVIERGGTAMRYGIGVGKAGFSWAGEAKIGDKQHWPRWFPPMEMIDRRDDLEKFRDGKGMDPGINNPLGARALYLYQGNKDTLYRLHGSPEWRSIGTAASSGCIRLMNQDIIDLYERIPLGARVVVLQGSERLVDQEKPKQSKRRAKQS</sequence>
<feature type="active site" description="Nucleophile" evidence="9">
    <location>
        <position position="239"/>
    </location>
</feature>
<dbReference type="AlphaFoldDB" id="A0A916XRN9"/>
<keyword evidence="7 9" id="KW-0573">Peptidoglycan synthesis</keyword>
<proteinExistence type="inferred from homology"/>
<comment type="similarity">
    <text evidence="2">Belongs to the YkuD family.</text>
</comment>
<dbReference type="CDD" id="cd16913">
    <property type="entry name" value="YkuD_like"/>
    <property type="match status" value="1"/>
</dbReference>
<dbReference type="SUPFAM" id="SSF141523">
    <property type="entry name" value="L,D-transpeptidase catalytic domain-like"/>
    <property type="match status" value="1"/>
</dbReference>
<name>A0A916XRN9_9HYPH</name>
<evidence type="ECO:0000256" key="3">
    <source>
        <dbReference type="ARBA" id="ARBA00022676"/>
    </source>
</evidence>
<comment type="caution">
    <text evidence="11">The sequence shown here is derived from an EMBL/GenBank/DDBJ whole genome shotgun (WGS) entry which is preliminary data.</text>
</comment>
<evidence type="ECO:0000256" key="9">
    <source>
        <dbReference type="PROSITE-ProRule" id="PRU01373"/>
    </source>
</evidence>
<keyword evidence="12" id="KW-1185">Reference proteome</keyword>
<evidence type="ECO:0000259" key="10">
    <source>
        <dbReference type="PROSITE" id="PS52029"/>
    </source>
</evidence>
<keyword evidence="8 9" id="KW-0961">Cell wall biogenesis/degradation</keyword>
<feature type="domain" description="L,D-TPase catalytic" evidence="10">
    <location>
        <begin position="125"/>
        <end position="263"/>
    </location>
</feature>
<dbReference type="PANTHER" id="PTHR30582">
    <property type="entry name" value="L,D-TRANSPEPTIDASE"/>
    <property type="match status" value="1"/>
</dbReference>
<dbReference type="Pfam" id="PF03734">
    <property type="entry name" value="YkuD"/>
    <property type="match status" value="1"/>
</dbReference>